<proteinExistence type="predicted"/>
<dbReference type="AlphaFoldDB" id="W3VPV1"/>
<dbReference type="Proteomes" id="UP000019462">
    <property type="component" value="Unassembled WGS sequence"/>
</dbReference>
<keyword evidence="3" id="KW-1185">Reference proteome</keyword>
<evidence type="ECO:0000313" key="2">
    <source>
        <dbReference type="EMBL" id="ETS63589.1"/>
    </source>
</evidence>
<comment type="caution">
    <text evidence="2">The sequence shown here is derived from an EMBL/GenBank/DDBJ whole genome shotgun (WGS) entry which is preliminary data.</text>
</comment>
<dbReference type="HOGENOM" id="CLU_1696270_0_0_1"/>
<dbReference type="EMBL" id="AWNI01000008">
    <property type="protein sequence ID" value="ETS63589.1"/>
    <property type="molecule type" value="Genomic_DNA"/>
</dbReference>
<gene>
    <name evidence="2" type="ORF">PaG_01888</name>
</gene>
<protein>
    <submittedName>
        <fullName evidence="2">Uncharacterized protein</fullName>
    </submittedName>
</protein>
<evidence type="ECO:0000256" key="1">
    <source>
        <dbReference type="SAM" id="MobiDB-lite"/>
    </source>
</evidence>
<name>W3VPV1_MOEAP</name>
<reference evidence="2 3" key="1">
    <citation type="journal article" date="2014" name="Genome Announc.">
        <title>Genome sequence of the basidiomycetous fungus Pseudozyma aphidis DSM70725, an efficient producer of biosurfactant mannosylerythritol lipids.</title>
        <authorList>
            <person name="Lorenz S."/>
            <person name="Guenther M."/>
            <person name="Grumaz C."/>
            <person name="Rupp S."/>
            <person name="Zibek S."/>
            <person name="Sohn K."/>
        </authorList>
    </citation>
    <scope>NUCLEOTIDE SEQUENCE [LARGE SCALE GENOMIC DNA]</scope>
    <source>
        <strain evidence="3">ATCC 32657 / CBS 517.83 / DSM 70725 / JCM 10318 / NBRC 10182 / NRRL Y-7954 / St-0401</strain>
    </source>
</reference>
<sequence length="155" mass="16533">MSCGLLRLALQRLKQQKSTCQAKRAWLGGSSSIRSAPLAGLGNASMPSVGGILALSSGTPFDIRSPTGGLIECGGTFGRRSISPLLRHCCQTVATEAIPILPALHCQVTAGARAFGSLRQLPLRLPHVSEDLSEEQQPPDEDELSESRTMQVDRR</sequence>
<feature type="region of interest" description="Disordered" evidence="1">
    <location>
        <begin position="129"/>
        <end position="155"/>
    </location>
</feature>
<organism evidence="2 3">
    <name type="scientific">Moesziomyces aphidis</name>
    <name type="common">Pseudozyma aphidis</name>
    <dbReference type="NCBI Taxonomy" id="84754"/>
    <lineage>
        <taxon>Eukaryota</taxon>
        <taxon>Fungi</taxon>
        <taxon>Dikarya</taxon>
        <taxon>Basidiomycota</taxon>
        <taxon>Ustilaginomycotina</taxon>
        <taxon>Ustilaginomycetes</taxon>
        <taxon>Ustilaginales</taxon>
        <taxon>Ustilaginaceae</taxon>
        <taxon>Moesziomyces</taxon>
    </lineage>
</organism>
<evidence type="ECO:0000313" key="3">
    <source>
        <dbReference type="Proteomes" id="UP000019462"/>
    </source>
</evidence>
<feature type="compositionally biased region" description="Acidic residues" evidence="1">
    <location>
        <begin position="131"/>
        <end position="144"/>
    </location>
</feature>
<accession>W3VPV1</accession>